<evidence type="ECO:0000256" key="1">
    <source>
        <dbReference type="ARBA" id="ARBA00001974"/>
    </source>
</evidence>
<dbReference type="InterPro" id="IPR016169">
    <property type="entry name" value="FAD-bd_PCMH_sub2"/>
</dbReference>
<evidence type="ECO:0000256" key="4">
    <source>
        <dbReference type="ARBA" id="ARBA00022827"/>
    </source>
</evidence>
<keyword evidence="8" id="KW-1185">Reference proteome</keyword>
<dbReference type="RefSeq" id="WP_343972511.1">
    <property type="nucleotide sequence ID" value="NZ_BAAAJG010000003.1"/>
</dbReference>
<evidence type="ECO:0000259" key="6">
    <source>
        <dbReference type="PROSITE" id="PS51387"/>
    </source>
</evidence>
<dbReference type="InterPro" id="IPR016166">
    <property type="entry name" value="FAD-bd_PCMH"/>
</dbReference>
<dbReference type="SUPFAM" id="SSF56176">
    <property type="entry name" value="FAD-binding/transporter-associated domain-like"/>
    <property type="match status" value="1"/>
</dbReference>
<dbReference type="EMBL" id="JBHUCP010000001">
    <property type="protein sequence ID" value="MFD1528184.1"/>
    <property type="molecule type" value="Genomic_DNA"/>
</dbReference>
<evidence type="ECO:0000313" key="7">
    <source>
        <dbReference type="EMBL" id="MFD1528184.1"/>
    </source>
</evidence>
<reference evidence="8" key="1">
    <citation type="journal article" date="2019" name="Int. J. Syst. Evol. Microbiol.">
        <title>The Global Catalogue of Microorganisms (GCM) 10K type strain sequencing project: providing services to taxonomists for standard genome sequencing and annotation.</title>
        <authorList>
            <consortium name="The Broad Institute Genomics Platform"/>
            <consortium name="The Broad Institute Genome Sequencing Center for Infectious Disease"/>
            <person name="Wu L."/>
            <person name="Ma J."/>
        </authorList>
    </citation>
    <scope>NUCLEOTIDE SEQUENCE [LARGE SCALE GENOMIC DNA]</scope>
    <source>
        <strain evidence="8">JCM 12165</strain>
    </source>
</reference>
<protein>
    <submittedName>
        <fullName evidence="7">FAD-binding oxidoreductase</fullName>
    </submittedName>
</protein>
<accession>A0ABW4FDD3</accession>
<dbReference type="Proteomes" id="UP001597145">
    <property type="component" value="Unassembled WGS sequence"/>
</dbReference>
<comment type="similarity">
    <text evidence="2">Belongs to the oxygen-dependent FAD-linked oxidoreductase family.</text>
</comment>
<proteinExistence type="inferred from homology"/>
<dbReference type="InterPro" id="IPR006093">
    <property type="entry name" value="Oxy_OxRdtase_FAD_BS"/>
</dbReference>
<name>A0ABW4FDD3_9PSEU</name>
<dbReference type="InterPro" id="IPR016167">
    <property type="entry name" value="FAD-bd_PCMH_sub1"/>
</dbReference>
<dbReference type="PROSITE" id="PS51387">
    <property type="entry name" value="FAD_PCMH"/>
    <property type="match status" value="1"/>
</dbReference>
<dbReference type="Gene3D" id="3.30.43.10">
    <property type="entry name" value="Uridine Diphospho-n-acetylenolpyruvylglucosamine Reductase, domain 2"/>
    <property type="match status" value="1"/>
</dbReference>
<dbReference type="PANTHER" id="PTHR42973:SF39">
    <property type="entry name" value="FAD-BINDING PCMH-TYPE DOMAIN-CONTAINING PROTEIN"/>
    <property type="match status" value="1"/>
</dbReference>
<sequence>MTSSTTDVGADLEGRVTGPLLRAGDPSLAAEVAPFNRARTPRPVVAVGATCAEDVSAAVGWAAMRGHRVAVQATGHGLTSSLAGAVLVTTKRMAGVEVDPVARAARVGAGASGAQVIAAAAPHGLMPLAGSSSQVGVVGYTLGGGLGPLGRRYGFAADHVRRLRLVTFEGAVREVDVDREPELFWAVRGGKGNFGIVTELEFGLVPVARLYGGGVFFPAEVAADVLHAYREWAPTLSDETTTSIALLRLPPLPEVPEPLRGRFVVHLRIAHLGPAAEGAALAAPMRAVAPALLDVLADMPAAALDAVHMDPTEPMPVRERGATLTGLPAEAVDALLAAAGPDLDAPSLVMVEIRQLGGALARPPAVPNAVAGRDAAYSLLAVAPEDGPASAVVDRLAPWSTGGALLNFLGAATAERIRGLWSPADLERLLAVKRRHDPANVFALGQPIDG</sequence>
<feature type="domain" description="FAD-binding PCMH-type" evidence="6">
    <location>
        <begin position="39"/>
        <end position="207"/>
    </location>
</feature>
<dbReference type="Gene3D" id="3.30.465.10">
    <property type="match status" value="1"/>
</dbReference>
<keyword evidence="5" id="KW-0560">Oxidoreductase</keyword>
<comment type="cofactor">
    <cofactor evidence="1">
        <name>FAD</name>
        <dbReference type="ChEBI" id="CHEBI:57692"/>
    </cofactor>
</comment>
<keyword evidence="3" id="KW-0285">Flavoprotein</keyword>
<dbReference type="PANTHER" id="PTHR42973">
    <property type="entry name" value="BINDING OXIDOREDUCTASE, PUTATIVE (AFU_ORTHOLOGUE AFUA_1G17690)-RELATED"/>
    <property type="match status" value="1"/>
</dbReference>
<evidence type="ECO:0000256" key="3">
    <source>
        <dbReference type="ARBA" id="ARBA00022630"/>
    </source>
</evidence>
<organism evidence="7 8">
    <name type="scientific">Pseudonocardia aurantiaca</name>
    <dbReference type="NCBI Taxonomy" id="75290"/>
    <lineage>
        <taxon>Bacteria</taxon>
        <taxon>Bacillati</taxon>
        <taxon>Actinomycetota</taxon>
        <taxon>Actinomycetes</taxon>
        <taxon>Pseudonocardiales</taxon>
        <taxon>Pseudonocardiaceae</taxon>
        <taxon>Pseudonocardia</taxon>
    </lineage>
</organism>
<evidence type="ECO:0000313" key="8">
    <source>
        <dbReference type="Proteomes" id="UP001597145"/>
    </source>
</evidence>
<dbReference type="InterPro" id="IPR006094">
    <property type="entry name" value="Oxid_FAD_bind_N"/>
</dbReference>
<keyword evidence="4" id="KW-0274">FAD</keyword>
<dbReference type="Pfam" id="PF01565">
    <property type="entry name" value="FAD_binding_4"/>
    <property type="match status" value="1"/>
</dbReference>
<evidence type="ECO:0000256" key="2">
    <source>
        <dbReference type="ARBA" id="ARBA00005466"/>
    </source>
</evidence>
<dbReference type="InterPro" id="IPR036318">
    <property type="entry name" value="FAD-bd_PCMH-like_sf"/>
</dbReference>
<evidence type="ECO:0000256" key="5">
    <source>
        <dbReference type="ARBA" id="ARBA00023002"/>
    </source>
</evidence>
<comment type="caution">
    <text evidence="7">The sequence shown here is derived from an EMBL/GenBank/DDBJ whole genome shotgun (WGS) entry which is preliminary data.</text>
</comment>
<dbReference type="Gene3D" id="3.40.462.20">
    <property type="match status" value="1"/>
</dbReference>
<gene>
    <name evidence="7" type="ORF">ACFSCY_01880</name>
</gene>
<dbReference type="PROSITE" id="PS00862">
    <property type="entry name" value="OX2_COVAL_FAD"/>
    <property type="match status" value="1"/>
</dbReference>
<dbReference type="InterPro" id="IPR050416">
    <property type="entry name" value="FAD-linked_Oxidoreductase"/>
</dbReference>